<dbReference type="SUPFAM" id="SSF49562">
    <property type="entry name" value="C2 domain (Calcium/lipid-binding domain, CaLB)"/>
    <property type="match status" value="1"/>
</dbReference>
<dbReference type="OrthoDB" id="67700at2759"/>
<dbReference type="STRING" id="90262.A0A1X2IVC8"/>
<evidence type="ECO:0000313" key="2">
    <source>
        <dbReference type="EMBL" id="ORZ22987.1"/>
    </source>
</evidence>
<dbReference type="EMBL" id="MCGE01000003">
    <property type="protein sequence ID" value="ORZ22987.1"/>
    <property type="molecule type" value="Genomic_DNA"/>
</dbReference>
<accession>A0A1X2IVC8</accession>
<dbReference type="AlphaFoldDB" id="A0A1X2IVC8"/>
<organism evidence="2 3">
    <name type="scientific">Absidia repens</name>
    <dbReference type="NCBI Taxonomy" id="90262"/>
    <lineage>
        <taxon>Eukaryota</taxon>
        <taxon>Fungi</taxon>
        <taxon>Fungi incertae sedis</taxon>
        <taxon>Mucoromycota</taxon>
        <taxon>Mucoromycotina</taxon>
        <taxon>Mucoromycetes</taxon>
        <taxon>Mucorales</taxon>
        <taxon>Cunninghamellaceae</taxon>
        <taxon>Absidia</taxon>
    </lineage>
</organism>
<evidence type="ECO:0000313" key="3">
    <source>
        <dbReference type="Proteomes" id="UP000193560"/>
    </source>
</evidence>
<protein>
    <recommendedName>
        <fullName evidence="1">C2 domain-containing protein</fullName>
    </recommendedName>
</protein>
<dbReference type="Gene3D" id="2.60.40.150">
    <property type="entry name" value="C2 domain"/>
    <property type="match status" value="1"/>
</dbReference>
<dbReference type="Proteomes" id="UP000193560">
    <property type="component" value="Unassembled WGS sequence"/>
</dbReference>
<dbReference type="Pfam" id="PF00168">
    <property type="entry name" value="C2"/>
    <property type="match status" value="1"/>
</dbReference>
<keyword evidence="3" id="KW-1185">Reference proteome</keyword>
<gene>
    <name evidence="2" type="ORF">BCR42DRAFT_458568</name>
</gene>
<dbReference type="InterPro" id="IPR035892">
    <property type="entry name" value="C2_domain_sf"/>
</dbReference>
<reference evidence="2 3" key="1">
    <citation type="submission" date="2016-07" db="EMBL/GenBank/DDBJ databases">
        <title>Pervasive Adenine N6-methylation of Active Genes in Fungi.</title>
        <authorList>
            <consortium name="DOE Joint Genome Institute"/>
            <person name="Mondo S.J."/>
            <person name="Dannebaum R.O."/>
            <person name="Kuo R.C."/>
            <person name="Labutti K."/>
            <person name="Haridas S."/>
            <person name="Kuo A."/>
            <person name="Salamov A."/>
            <person name="Ahrendt S.R."/>
            <person name="Lipzen A."/>
            <person name="Sullivan W."/>
            <person name="Andreopoulos W.B."/>
            <person name="Clum A."/>
            <person name="Lindquist E."/>
            <person name="Daum C."/>
            <person name="Ramamoorthy G.K."/>
            <person name="Gryganskyi A."/>
            <person name="Culley D."/>
            <person name="Magnuson J.K."/>
            <person name="James T.Y."/>
            <person name="O'Malley M.A."/>
            <person name="Stajich J.E."/>
            <person name="Spatafora J.W."/>
            <person name="Visel A."/>
            <person name="Grigoriev I.V."/>
        </authorList>
    </citation>
    <scope>NUCLEOTIDE SEQUENCE [LARGE SCALE GENOMIC DNA]</scope>
    <source>
        <strain evidence="2 3">NRRL 1336</strain>
    </source>
</reference>
<comment type="caution">
    <text evidence="2">The sequence shown here is derived from an EMBL/GenBank/DDBJ whole genome shotgun (WGS) entry which is preliminary data.</text>
</comment>
<dbReference type="InterPro" id="IPR000008">
    <property type="entry name" value="C2_dom"/>
</dbReference>
<proteinExistence type="predicted"/>
<sequence>MVFSHNQYTTKIIKQTLDPEWNFELDINIHPGRLPALINITVWDEDFLGRDFLGRNNGGSADGMARHYGDPENQTAWYTLNKRTEKNNVSGEICLRFGFMEKAIRPCEEYMKAWMS</sequence>
<evidence type="ECO:0000259" key="1">
    <source>
        <dbReference type="PROSITE" id="PS50004"/>
    </source>
</evidence>
<dbReference type="PROSITE" id="PS50004">
    <property type="entry name" value="C2"/>
    <property type="match status" value="1"/>
</dbReference>
<name>A0A1X2IVC8_9FUNG</name>
<feature type="domain" description="C2" evidence="1">
    <location>
        <begin position="1"/>
        <end position="78"/>
    </location>
</feature>